<evidence type="ECO:0000313" key="9">
    <source>
        <dbReference type="WBParaSite" id="PSAMB.scaffold372size54237.g5194.t1"/>
    </source>
</evidence>
<reference evidence="9" key="1">
    <citation type="submission" date="2022-11" db="UniProtKB">
        <authorList>
            <consortium name="WormBaseParasite"/>
        </authorList>
    </citation>
    <scope>IDENTIFICATION</scope>
</reference>
<proteinExistence type="predicted"/>
<dbReference type="InterPro" id="IPR000905">
    <property type="entry name" value="Gcp-like_dom"/>
</dbReference>
<dbReference type="GO" id="GO:0046872">
    <property type="term" value="F:metal ion binding"/>
    <property type="evidence" value="ECO:0007669"/>
    <property type="project" value="UniProtKB-KW"/>
</dbReference>
<dbReference type="InterPro" id="IPR017861">
    <property type="entry name" value="KAE1/TsaD"/>
</dbReference>
<keyword evidence="2" id="KW-0808">Transferase</keyword>
<evidence type="ECO:0000259" key="7">
    <source>
        <dbReference type="Pfam" id="PF00814"/>
    </source>
</evidence>
<keyword evidence="5" id="KW-0012">Acyltransferase</keyword>
<protein>
    <recommendedName>
        <fullName evidence="1">N(6)-L-threonylcarbamoyladenine synthase</fullName>
        <ecNumber evidence="1">2.3.1.234</ecNumber>
    </recommendedName>
</protein>
<dbReference type="InterPro" id="IPR043129">
    <property type="entry name" value="ATPase_NBD"/>
</dbReference>
<evidence type="ECO:0000256" key="2">
    <source>
        <dbReference type="ARBA" id="ARBA00022679"/>
    </source>
</evidence>
<dbReference type="PANTHER" id="PTHR11735">
    <property type="entry name" value="TRNA N6-ADENOSINE THREONYLCARBAMOYLTRANSFERASE"/>
    <property type="match status" value="1"/>
</dbReference>
<dbReference type="AlphaFoldDB" id="A0A914WCJ2"/>
<name>A0A914WCJ2_9BILA</name>
<evidence type="ECO:0000256" key="4">
    <source>
        <dbReference type="ARBA" id="ARBA00022723"/>
    </source>
</evidence>
<keyword evidence="3" id="KW-0819">tRNA processing</keyword>
<dbReference type="GO" id="GO:0061711">
    <property type="term" value="F:tRNA N(6)-L-threonylcarbamoyladenine synthase activity"/>
    <property type="evidence" value="ECO:0007669"/>
    <property type="project" value="UniProtKB-EC"/>
</dbReference>
<evidence type="ECO:0000313" key="8">
    <source>
        <dbReference type="Proteomes" id="UP000887566"/>
    </source>
</evidence>
<organism evidence="8 9">
    <name type="scientific">Plectus sambesii</name>
    <dbReference type="NCBI Taxonomy" id="2011161"/>
    <lineage>
        <taxon>Eukaryota</taxon>
        <taxon>Metazoa</taxon>
        <taxon>Ecdysozoa</taxon>
        <taxon>Nematoda</taxon>
        <taxon>Chromadorea</taxon>
        <taxon>Plectida</taxon>
        <taxon>Plectina</taxon>
        <taxon>Plectoidea</taxon>
        <taxon>Plectidae</taxon>
        <taxon>Plectus</taxon>
    </lineage>
</organism>
<dbReference type="GO" id="GO:0008033">
    <property type="term" value="P:tRNA processing"/>
    <property type="evidence" value="ECO:0007669"/>
    <property type="project" value="UniProtKB-KW"/>
</dbReference>
<evidence type="ECO:0000256" key="1">
    <source>
        <dbReference type="ARBA" id="ARBA00012156"/>
    </source>
</evidence>
<dbReference type="PANTHER" id="PTHR11735:SF6">
    <property type="entry name" value="TRNA N6-ADENOSINE THREONYLCARBAMOYLTRANSFERASE, MITOCHONDRIAL"/>
    <property type="match status" value="1"/>
</dbReference>
<keyword evidence="4" id="KW-0479">Metal-binding</keyword>
<evidence type="ECO:0000256" key="3">
    <source>
        <dbReference type="ARBA" id="ARBA00022694"/>
    </source>
</evidence>
<dbReference type="Gene3D" id="3.30.420.40">
    <property type="match status" value="2"/>
</dbReference>
<feature type="domain" description="Gcp-like" evidence="7">
    <location>
        <begin position="53"/>
        <end position="356"/>
    </location>
</feature>
<keyword evidence="8" id="KW-1185">Reference proteome</keyword>
<dbReference type="Proteomes" id="UP000887566">
    <property type="component" value="Unplaced"/>
</dbReference>
<dbReference type="GO" id="GO:0005739">
    <property type="term" value="C:mitochondrion"/>
    <property type="evidence" value="ECO:0007669"/>
    <property type="project" value="TreeGrafter"/>
</dbReference>
<dbReference type="SUPFAM" id="SSF53067">
    <property type="entry name" value="Actin-like ATPase domain"/>
    <property type="match status" value="1"/>
</dbReference>
<dbReference type="Pfam" id="PF00814">
    <property type="entry name" value="TsaD"/>
    <property type="match status" value="1"/>
</dbReference>
<dbReference type="WBParaSite" id="PSAMB.scaffold372size54237.g5194.t1">
    <property type="protein sequence ID" value="PSAMB.scaffold372size54237.g5194.t1"/>
    <property type="gene ID" value="PSAMB.scaffold372size54237.g5194"/>
</dbReference>
<evidence type="ECO:0000256" key="5">
    <source>
        <dbReference type="ARBA" id="ARBA00023315"/>
    </source>
</evidence>
<accession>A0A914WCJ2</accession>
<sequence>MIASTSRQRFAAVLFHAGRRKQLQNDHRRYLRVLGIETSCDDTAMAIIDDRRILAHVRRTKLDVTNRVGGVSPYVAAEHHRESIDGVLEECVSRANVRLADLDGIAVTRGPGTVICLKVGMDKALALCQTYRQRLLPVDHMRSHALTVRFTDASVQYPFLCFLMSGGHCLLTLVKGPEDFLLLGQSVNATSPGEAADKVARHLRLASIPELASTCGGRSIEILAASAPPGGHLKYPMPRGIALQRNCDFDFGQLKSRYLTYLNVHGPVSESALPSFCASYQHSSFKHMATRLQRCIEILDDKRMVPDDRRTLVLSGGVASNSFIRKGLAFVAAKYGYRLVCPPPSLCTDNGVMTAWMGLELLEAKSPTIIERENVPDSLYVFDRVPIGEDISEQFAELRWKVKTKIDLDDIDAFMLPADLPQIRNKANL</sequence>
<dbReference type="NCBIfam" id="TIGR00329">
    <property type="entry name" value="gcp_kae1"/>
    <property type="match status" value="1"/>
</dbReference>
<evidence type="ECO:0000256" key="6">
    <source>
        <dbReference type="ARBA" id="ARBA00048117"/>
    </source>
</evidence>
<dbReference type="EC" id="2.3.1.234" evidence="1"/>
<dbReference type="CDD" id="cd24134">
    <property type="entry name" value="ASKHA_NBD_OSGEPL1_QRI7_euk"/>
    <property type="match status" value="1"/>
</dbReference>
<dbReference type="PRINTS" id="PR00789">
    <property type="entry name" value="OSIALOPTASE"/>
</dbReference>
<comment type="catalytic activity">
    <reaction evidence="6">
        <text>L-threonylcarbamoyladenylate + adenosine(37) in tRNA = N(6)-L-threonylcarbamoyladenosine(37) in tRNA + AMP + H(+)</text>
        <dbReference type="Rhea" id="RHEA:37059"/>
        <dbReference type="Rhea" id="RHEA-COMP:10162"/>
        <dbReference type="Rhea" id="RHEA-COMP:10163"/>
        <dbReference type="ChEBI" id="CHEBI:15378"/>
        <dbReference type="ChEBI" id="CHEBI:73682"/>
        <dbReference type="ChEBI" id="CHEBI:74411"/>
        <dbReference type="ChEBI" id="CHEBI:74418"/>
        <dbReference type="ChEBI" id="CHEBI:456215"/>
        <dbReference type="EC" id="2.3.1.234"/>
    </reaction>
</comment>